<comment type="caution">
    <text evidence="2">The sequence shown here is derived from an EMBL/GenBank/DDBJ whole genome shotgun (WGS) entry which is preliminary data.</text>
</comment>
<proteinExistence type="predicted"/>
<dbReference type="PROSITE" id="PS50181">
    <property type="entry name" value="FBOX"/>
    <property type="match status" value="1"/>
</dbReference>
<dbReference type="InterPro" id="IPR001810">
    <property type="entry name" value="F-box_dom"/>
</dbReference>
<feature type="domain" description="F-box" evidence="1">
    <location>
        <begin position="8"/>
        <end position="40"/>
    </location>
</feature>
<dbReference type="AlphaFoldDB" id="A0A2G5U0N5"/>
<evidence type="ECO:0000259" key="1">
    <source>
        <dbReference type="PROSITE" id="PS50181"/>
    </source>
</evidence>
<protein>
    <recommendedName>
        <fullName evidence="1">F-box domain-containing protein</fullName>
    </recommendedName>
</protein>
<accession>A0A2G5U0N5</accession>
<organism evidence="2 3">
    <name type="scientific">Caenorhabditis nigoni</name>
    <dbReference type="NCBI Taxonomy" id="1611254"/>
    <lineage>
        <taxon>Eukaryota</taxon>
        <taxon>Metazoa</taxon>
        <taxon>Ecdysozoa</taxon>
        <taxon>Nematoda</taxon>
        <taxon>Chromadorea</taxon>
        <taxon>Rhabditida</taxon>
        <taxon>Rhabditina</taxon>
        <taxon>Rhabditomorpha</taxon>
        <taxon>Rhabditoidea</taxon>
        <taxon>Rhabditidae</taxon>
        <taxon>Peloderinae</taxon>
        <taxon>Caenorhabditis</taxon>
    </lineage>
</organism>
<evidence type="ECO:0000313" key="2">
    <source>
        <dbReference type="EMBL" id="PIC33105.1"/>
    </source>
</evidence>
<keyword evidence="3" id="KW-1185">Reference proteome</keyword>
<dbReference type="InterPro" id="IPR012885">
    <property type="entry name" value="F-box_Sdz-33"/>
</dbReference>
<dbReference type="EMBL" id="PDUG01000004">
    <property type="protein sequence ID" value="PIC33105.1"/>
    <property type="molecule type" value="Genomic_DNA"/>
</dbReference>
<gene>
    <name evidence="2" type="primary">Cnig_chr_IV.g13208</name>
    <name evidence="2" type="ORF">B9Z55_013208</name>
</gene>
<name>A0A2G5U0N5_9PELO</name>
<dbReference type="Proteomes" id="UP000230233">
    <property type="component" value="Chromosome IV"/>
</dbReference>
<evidence type="ECO:0000313" key="3">
    <source>
        <dbReference type="Proteomes" id="UP000230233"/>
    </source>
</evidence>
<reference evidence="3" key="1">
    <citation type="submission" date="2017-10" db="EMBL/GenBank/DDBJ databases">
        <title>Rapid genome shrinkage in a self-fertile nematode reveals novel sperm competition proteins.</title>
        <authorList>
            <person name="Yin D."/>
            <person name="Schwarz E.M."/>
            <person name="Thomas C.G."/>
            <person name="Felde R.L."/>
            <person name="Korf I.F."/>
            <person name="Cutter A.D."/>
            <person name="Schartner C.M."/>
            <person name="Ralston E.J."/>
            <person name="Meyer B.J."/>
            <person name="Haag E.S."/>
        </authorList>
    </citation>
    <scope>NUCLEOTIDE SEQUENCE [LARGE SCALE GENOMIC DNA]</scope>
    <source>
        <strain evidence="3">JU1422</strain>
    </source>
</reference>
<dbReference type="OrthoDB" id="5842403at2759"/>
<sequence>MQETENPRFPAFKLPLNLRYHLIRHLDPIELLELALVSRESWRCVQTAIPKNQIKVRANFCYRPTVSIYLGNQKNLLDEHSSVMGIGYMKVRNGYLKKEIKNELYECAGNIGRMTITWIRVWSDYLCQTFNCAMYSVSIHPDHCIGRVPLILNWLNTRQSSIENLFFAGERVVDEDLSVVINNCKVNHYLSISTSTIFDIKPLHPTIKTDYIRLVGIPSISWMSIDNLITFDCVHIDLSGFIFDEMGLNRYLKAWINGCNPRMEYLKASGHFINLEEALHDIELENGPPPKRFYNHHLLDEPFDATGGIRIRRNNEDLATIKQEFVIRPKSQPRIQYFFTFVVWKFKLK</sequence>
<dbReference type="PANTHER" id="PTHR21503">
    <property type="entry name" value="F-BOX-CONTAINING HYPOTHETICAL PROTEIN C.ELEGANS"/>
    <property type="match status" value="1"/>
</dbReference>
<dbReference type="PANTHER" id="PTHR21503:SF8">
    <property type="entry name" value="F-BOX ASSOCIATED DOMAIN-CONTAINING PROTEIN-RELATED"/>
    <property type="match status" value="1"/>
</dbReference>
<dbReference type="Pfam" id="PF07735">
    <property type="entry name" value="FBA_2"/>
    <property type="match status" value="1"/>
</dbReference>